<name>M7NB16_9BACT</name>
<dbReference type="AlphaFoldDB" id="M7NB16"/>
<dbReference type="PANTHER" id="PTHR21660:SF1">
    <property type="entry name" value="ACYL-COENZYME A THIOESTERASE 13"/>
    <property type="match status" value="1"/>
</dbReference>
<sequence>MFDVSNYRSLLEKIIPFHQVLGLRLIEMREGYAAIRIPFRQELVGDPRSNRIHGGVISTAMDAAGGAAGITTLSGTEDLISTVDMHVDYLYPGRPEDIIVEGHIVRNGGMLVFTRMTAQHEGDDQIIAQARAVYRVKRKGRP</sequence>
<evidence type="ECO:0000256" key="2">
    <source>
        <dbReference type="ARBA" id="ARBA00022801"/>
    </source>
</evidence>
<dbReference type="RefSeq" id="WP_009193774.1">
    <property type="nucleotide sequence ID" value="NZ_AODQ01000005.1"/>
</dbReference>
<dbReference type="InterPro" id="IPR039298">
    <property type="entry name" value="ACOT13"/>
</dbReference>
<dbReference type="Gene3D" id="3.10.129.10">
    <property type="entry name" value="Hotdog Thioesterase"/>
    <property type="match status" value="1"/>
</dbReference>
<evidence type="ECO:0000256" key="1">
    <source>
        <dbReference type="ARBA" id="ARBA00008324"/>
    </source>
</evidence>
<organism evidence="4 5">
    <name type="scientific">Cesiribacter andamanensis AMV16</name>
    <dbReference type="NCBI Taxonomy" id="1279009"/>
    <lineage>
        <taxon>Bacteria</taxon>
        <taxon>Pseudomonadati</taxon>
        <taxon>Bacteroidota</taxon>
        <taxon>Cytophagia</taxon>
        <taxon>Cytophagales</taxon>
        <taxon>Cesiribacteraceae</taxon>
        <taxon>Cesiribacter</taxon>
    </lineage>
</organism>
<reference evidence="4 5" key="1">
    <citation type="journal article" date="2013" name="Genome Announc.">
        <title>Draft Genome Sequence of Cesiribacter andamanensis Strain AMV16T, Isolated from a Soil Sample from a Mud Volcano in the Andaman Islands, India.</title>
        <authorList>
            <person name="Shivaji S."/>
            <person name="Ara S."/>
            <person name="Begum Z."/>
            <person name="Srinivas T.N."/>
            <person name="Singh A."/>
            <person name="Kumar Pinnaka A."/>
        </authorList>
    </citation>
    <scope>NUCLEOTIDE SEQUENCE [LARGE SCALE GENOMIC DNA]</scope>
    <source>
        <strain evidence="4 5">AMV16</strain>
    </source>
</reference>
<protein>
    <recommendedName>
        <fullName evidence="3">Thioesterase domain-containing protein</fullName>
    </recommendedName>
</protein>
<keyword evidence="2" id="KW-0378">Hydrolase</keyword>
<dbReference type="Pfam" id="PF03061">
    <property type="entry name" value="4HBT"/>
    <property type="match status" value="1"/>
</dbReference>
<dbReference type="Proteomes" id="UP000011910">
    <property type="component" value="Unassembled WGS sequence"/>
</dbReference>
<evidence type="ECO:0000313" key="5">
    <source>
        <dbReference type="Proteomes" id="UP000011910"/>
    </source>
</evidence>
<dbReference type="InterPro" id="IPR006683">
    <property type="entry name" value="Thioestr_dom"/>
</dbReference>
<feature type="domain" description="Thioesterase" evidence="3">
    <location>
        <begin position="51"/>
        <end position="125"/>
    </location>
</feature>
<evidence type="ECO:0000259" key="3">
    <source>
        <dbReference type="Pfam" id="PF03061"/>
    </source>
</evidence>
<dbReference type="eggNOG" id="COG2050">
    <property type="taxonomic scope" value="Bacteria"/>
</dbReference>
<dbReference type="InterPro" id="IPR003736">
    <property type="entry name" value="PAAI_dom"/>
</dbReference>
<comment type="similarity">
    <text evidence="1">Belongs to the thioesterase PaaI family.</text>
</comment>
<dbReference type="EMBL" id="AODQ01000005">
    <property type="protein sequence ID" value="EMR04467.1"/>
    <property type="molecule type" value="Genomic_DNA"/>
</dbReference>
<dbReference type="InterPro" id="IPR029069">
    <property type="entry name" value="HotDog_dom_sf"/>
</dbReference>
<proteinExistence type="inferred from homology"/>
<dbReference type="PANTHER" id="PTHR21660">
    <property type="entry name" value="THIOESTERASE SUPERFAMILY MEMBER-RELATED"/>
    <property type="match status" value="1"/>
</dbReference>
<dbReference type="SUPFAM" id="SSF54637">
    <property type="entry name" value="Thioesterase/thiol ester dehydrase-isomerase"/>
    <property type="match status" value="1"/>
</dbReference>
<gene>
    <name evidence="4" type="ORF">ADICEAN_00365</name>
</gene>
<evidence type="ECO:0000313" key="4">
    <source>
        <dbReference type="EMBL" id="EMR04467.1"/>
    </source>
</evidence>
<dbReference type="NCBIfam" id="TIGR00369">
    <property type="entry name" value="unchar_dom_1"/>
    <property type="match status" value="1"/>
</dbReference>
<dbReference type="STRING" id="1279009.ADICEAN_00365"/>
<dbReference type="GO" id="GO:0047617">
    <property type="term" value="F:fatty acyl-CoA hydrolase activity"/>
    <property type="evidence" value="ECO:0007669"/>
    <property type="project" value="InterPro"/>
</dbReference>
<accession>M7NB16</accession>
<dbReference type="OrthoDB" id="9813158at2"/>
<comment type="caution">
    <text evidence="4">The sequence shown here is derived from an EMBL/GenBank/DDBJ whole genome shotgun (WGS) entry which is preliminary data.</text>
</comment>
<dbReference type="CDD" id="cd03443">
    <property type="entry name" value="PaaI_thioesterase"/>
    <property type="match status" value="1"/>
</dbReference>
<keyword evidence="5" id="KW-1185">Reference proteome</keyword>